<dbReference type="SUPFAM" id="SSF52540">
    <property type="entry name" value="P-loop containing nucleoside triphosphate hydrolases"/>
    <property type="match status" value="1"/>
</dbReference>
<reference evidence="4 5" key="1">
    <citation type="submission" date="2020-08" db="EMBL/GenBank/DDBJ databases">
        <title>Genomic Encyclopedia of Type Strains, Phase III (KMG-III): the genomes of soil and plant-associated and newly described type strains.</title>
        <authorList>
            <person name="Whitman W."/>
        </authorList>
    </citation>
    <scope>NUCLEOTIDE SEQUENCE [LARGE SCALE GENOMIC DNA]</scope>
    <source>
        <strain evidence="4 5">CECT 3313</strain>
    </source>
</reference>
<dbReference type="Gene3D" id="1.10.260.40">
    <property type="entry name" value="lambda repressor-like DNA-binding domains"/>
    <property type="match status" value="1"/>
</dbReference>
<dbReference type="Pfam" id="PF13191">
    <property type="entry name" value="AAA_16"/>
    <property type="match status" value="1"/>
</dbReference>
<sequence length="1082" mass="115573">MVAAEGALWWSSKGGRARCGGGARSTPYRRWCSLQAFGEALLKFRRAAHLTQEELAEAAGLTARSIRDLERGRRDRPQRRTVQMLVAALGLEGADAAALLTAGRSGPPAPSATSGEETRAALAERTDQLAVLARAARAARAGQGTVVLVRADAGMGKTSLLNAWAADEQEQGLRVVRASGAELEQDFAFSVVRQLAEPLLARTDDAGRERLLSGPAEPASHALRVEGTGGGEEGLSAESTLSVLHSLYWLMVHVTDDGPLALVIDDVHWADGPSVRWLEYVVRRLRSLPLMVVLAARAGTGSEAQPLLQRIAAQPHCRKIGLPALTADSVASMVRTALGHDADPQFVSACTAATQGNPLLLRELLRTLADHAVTPSAEHAARVAEFQGQILAVTVVERLSSQPEAVRQLARSLVVLEDGVAWHIAAELAGLAEAEAKEQGHRLQRIGVLAPGDVPRFDHPLIRRAITDAVMGPVELATGHARAAELLKREGAAGDRVATHLLLAEPSGEQWRVDTLREAARLTRSRGAPAATATYLRRALREPMTVAQQGPLLLELGAAEALVDDTAAMHHLTQALSTLTDPYARAQAAHVLAGVLFVGGHEHARAVDVLARAVEELHQADDGTGLGREVSWYLQAQMLLIGYEDMSTLAVARRHAEKLRAYDLPGDTPGECAVLAALSAAAVTGDASAAVTNDLLDRALRGGIAVRDGAEMLVSLAGMGYVTTDRLDDAAARFAQVASLGERWGSFRLVSAAMMWQLTVRTRRGRQVGLTPDFGHPGQEAAGGLERRVGLGMTALVGESLIERCEWALATEALASEAESGHAGWLWQGPTLLVRSRLLAERGEHSAALAVLLDYGAQERYAHVTNPAMMPWRSQAATCLLALGRQREARELATEEVELAHRWGTDRAIGTALRCLGVVTGGREGLALLEEAVTTLERPPARLELARTWFELGAGLTRTGESDRGRRALTEALELADTCGSVLLAGRVRRALNAAGIWPRPSPPMTPALSVTEHQMLEMVRSGHSDRRIAQSLLLTDHEATELLARLRRTSGVISRVETTALSKARTFAPTNGAGPEAFRAL</sequence>
<feature type="domain" description="HTH cro/C1-type" evidence="3">
    <location>
        <begin position="41"/>
        <end position="96"/>
    </location>
</feature>
<gene>
    <name evidence="4" type="ORF">FHS34_007656</name>
</gene>
<dbReference type="SMART" id="SM00530">
    <property type="entry name" value="HTH_XRE"/>
    <property type="match status" value="1"/>
</dbReference>
<dbReference type="GO" id="GO:0003677">
    <property type="term" value="F:DNA binding"/>
    <property type="evidence" value="ECO:0007669"/>
    <property type="project" value="UniProtKB-KW"/>
</dbReference>
<dbReference type="GO" id="GO:0004016">
    <property type="term" value="F:adenylate cyclase activity"/>
    <property type="evidence" value="ECO:0007669"/>
    <property type="project" value="TreeGrafter"/>
</dbReference>
<organism evidence="4 5">
    <name type="scientific">Streptomyces echinatus</name>
    <dbReference type="NCBI Taxonomy" id="67293"/>
    <lineage>
        <taxon>Bacteria</taxon>
        <taxon>Bacillati</taxon>
        <taxon>Actinomycetota</taxon>
        <taxon>Actinomycetes</taxon>
        <taxon>Kitasatosporales</taxon>
        <taxon>Streptomycetaceae</taxon>
        <taxon>Streptomyces</taxon>
    </lineage>
</organism>
<name>A0A7W9UV17_9ACTN</name>
<keyword evidence="1" id="KW-0547">Nucleotide-binding</keyword>
<comment type="caution">
    <text evidence="4">The sequence shown here is derived from an EMBL/GenBank/DDBJ whole genome shotgun (WGS) entry which is preliminary data.</text>
</comment>
<dbReference type="InterPro" id="IPR010982">
    <property type="entry name" value="Lambda_DNA-bd_dom_sf"/>
</dbReference>
<evidence type="ECO:0000313" key="5">
    <source>
        <dbReference type="Proteomes" id="UP000585836"/>
    </source>
</evidence>
<dbReference type="InterPro" id="IPR041664">
    <property type="entry name" value="AAA_16"/>
</dbReference>
<protein>
    <submittedName>
        <fullName evidence="4">Transcriptional regulator with XRE-family HTH domain/DNA-binding CsgD family transcriptional regulator/tetratricopeptide (TPR) repeat protein</fullName>
    </submittedName>
</protein>
<dbReference type="InterPro" id="IPR001387">
    <property type="entry name" value="Cro/C1-type_HTH"/>
</dbReference>
<evidence type="ECO:0000256" key="1">
    <source>
        <dbReference type="ARBA" id="ARBA00022741"/>
    </source>
</evidence>
<dbReference type="PANTHER" id="PTHR16305:SF35">
    <property type="entry name" value="TRANSCRIPTIONAL ACTIVATOR DOMAIN"/>
    <property type="match status" value="1"/>
</dbReference>
<evidence type="ECO:0000256" key="2">
    <source>
        <dbReference type="ARBA" id="ARBA00022840"/>
    </source>
</evidence>
<dbReference type="CDD" id="cd00093">
    <property type="entry name" value="HTH_XRE"/>
    <property type="match status" value="1"/>
</dbReference>
<dbReference type="Pfam" id="PF13560">
    <property type="entry name" value="HTH_31"/>
    <property type="match status" value="1"/>
</dbReference>
<keyword evidence="2" id="KW-0067">ATP-binding</keyword>
<dbReference type="RefSeq" id="WP_184974201.1">
    <property type="nucleotide sequence ID" value="NZ_JACHJK010000022.1"/>
</dbReference>
<keyword evidence="4" id="KW-0238">DNA-binding</keyword>
<dbReference type="AlphaFoldDB" id="A0A7W9UV17"/>
<dbReference type="PROSITE" id="PS50943">
    <property type="entry name" value="HTH_CROC1"/>
    <property type="match status" value="1"/>
</dbReference>
<evidence type="ECO:0000313" key="4">
    <source>
        <dbReference type="EMBL" id="MBB5932147.1"/>
    </source>
</evidence>
<dbReference type="Proteomes" id="UP000585836">
    <property type="component" value="Unassembled WGS sequence"/>
</dbReference>
<dbReference type="GO" id="GO:0005737">
    <property type="term" value="C:cytoplasm"/>
    <property type="evidence" value="ECO:0007669"/>
    <property type="project" value="TreeGrafter"/>
</dbReference>
<dbReference type="EMBL" id="JACHJK010000022">
    <property type="protein sequence ID" value="MBB5932147.1"/>
    <property type="molecule type" value="Genomic_DNA"/>
</dbReference>
<dbReference type="Gene3D" id="1.10.10.10">
    <property type="entry name" value="Winged helix-like DNA-binding domain superfamily/Winged helix DNA-binding domain"/>
    <property type="match status" value="1"/>
</dbReference>
<keyword evidence="5" id="KW-1185">Reference proteome</keyword>
<dbReference type="GO" id="GO:0005524">
    <property type="term" value="F:ATP binding"/>
    <property type="evidence" value="ECO:0007669"/>
    <property type="project" value="UniProtKB-KW"/>
</dbReference>
<accession>A0A7W9UV17</accession>
<dbReference type="InterPro" id="IPR036388">
    <property type="entry name" value="WH-like_DNA-bd_sf"/>
</dbReference>
<dbReference type="SUPFAM" id="SSF47413">
    <property type="entry name" value="lambda repressor-like DNA-binding domains"/>
    <property type="match status" value="1"/>
</dbReference>
<proteinExistence type="predicted"/>
<evidence type="ECO:0000259" key="3">
    <source>
        <dbReference type="PROSITE" id="PS50943"/>
    </source>
</evidence>
<dbReference type="PANTHER" id="PTHR16305">
    <property type="entry name" value="TESTICULAR SOLUBLE ADENYLYL CYCLASE"/>
    <property type="match status" value="1"/>
</dbReference>
<dbReference type="InterPro" id="IPR027417">
    <property type="entry name" value="P-loop_NTPase"/>
</dbReference>